<proteinExistence type="predicted"/>
<accession>A0A9W8AT58</accession>
<organism evidence="1 2">
    <name type="scientific">Dispira parvispora</name>
    <dbReference type="NCBI Taxonomy" id="1520584"/>
    <lineage>
        <taxon>Eukaryota</taxon>
        <taxon>Fungi</taxon>
        <taxon>Fungi incertae sedis</taxon>
        <taxon>Zoopagomycota</taxon>
        <taxon>Kickxellomycotina</taxon>
        <taxon>Dimargaritomycetes</taxon>
        <taxon>Dimargaritales</taxon>
        <taxon>Dimargaritaceae</taxon>
        <taxon>Dispira</taxon>
    </lineage>
</organism>
<keyword evidence="2" id="KW-1185">Reference proteome</keyword>
<reference evidence="1" key="1">
    <citation type="submission" date="2022-07" db="EMBL/GenBank/DDBJ databases">
        <title>Phylogenomic reconstructions and comparative analyses of Kickxellomycotina fungi.</title>
        <authorList>
            <person name="Reynolds N.K."/>
            <person name="Stajich J.E."/>
            <person name="Barry K."/>
            <person name="Grigoriev I.V."/>
            <person name="Crous P."/>
            <person name="Smith M.E."/>
        </authorList>
    </citation>
    <scope>NUCLEOTIDE SEQUENCE</scope>
    <source>
        <strain evidence="1">RSA 1196</strain>
    </source>
</reference>
<comment type="caution">
    <text evidence="1">The sequence shown here is derived from an EMBL/GenBank/DDBJ whole genome shotgun (WGS) entry which is preliminary data.</text>
</comment>
<evidence type="ECO:0000313" key="2">
    <source>
        <dbReference type="Proteomes" id="UP001150925"/>
    </source>
</evidence>
<dbReference type="Proteomes" id="UP001150925">
    <property type="component" value="Unassembled WGS sequence"/>
</dbReference>
<name>A0A9W8AT58_9FUNG</name>
<protein>
    <submittedName>
        <fullName evidence="1">Uncharacterized protein</fullName>
    </submittedName>
</protein>
<dbReference type="AlphaFoldDB" id="A0A9W8AT58"/>
<evidence type="ECO:0000313" key="1">
    <source>
        <dbReference type="EMBL" id="KAJ1965098.1"/>
    </source>
</evidence>
<gene>
    <name evidence="1" type="ORF">IWQ62_002749</name>
</gene>
<dbReference type="EMBL" id="JANBPY010000631">
    <property type="protein sequence ID" value="KAJ1965098.1"/>
    <property type="molecule type" value="Genomic_DNA"/>
</dbReference>
<sequence>MLGYGSVPLDGKEVIKSLSHDSLLSLCSTEMKQLGYLVHQTHPDIFRKHTMEFKPERTDLYSKHRVSPDSQTNSLHFTDQKFKNLKSLPVDTYPIAPLNGNQHGMSDRYKFKFAVPHFVQLGIGLSNDSVNGEWVNLQALSNKDLLNLSPAFFLLRHNRPIEAWTLTNELYLRSKNADFLAAVKRTLKVVSNAYPMYFSTEAPLVNSLSNTAGNSVLTNNLESAVDIVFKRNIVAGVLFTRKEEVISRLVGELSKSSQYEVEFTWLYKQASRLSGFDMKMIRRLITNARRIRGQDNPDFDDQYLFRVDWGPNSVLHSLEDMVVKIQDSAIFYANVTIEDVEALKA</sequence>